<keyword evidence="2" id="KW-1185">Reference proteome</keyword>
<evidence type="ECO:0000313" key="3">
    <source>
        <dbReference type="RefSeq" id="XP_032097075.1"/>
    </source>
</evidence>
<dbReference type="AlphaFoldDB" id="A0A6J3ESA7"/>
<dbReference type="RefSeq" id="XP_032097075.1">
    <property type="nucleotide sequence ID" value="XM_032241184.1"/>
</dbReference>
<evidence type="ECO:0000256" key="1">
    <source>
        <dbReference type="SAM" id="MobiDB-lite"/>
    </source>
</evidence>
<dbReference type="Proteomes" id="UP000504640">
    <property type="component" value="Unplaced"/>
</dbReference>
<name>A0A6J3ESA7_SAPAP</name>
<evidence type="ECO:0000313" key="2">
    <source>
        <dbReference type="Proteomes" id="UP000504640"/>
    </source>
</evidence>
<feature type="region of interest" description="Disordered" evidence="1">
    <location>
        <begin position="61"/>
        <end position="91"/>
    </location>
</feature>
<sequence length="180" mass="19450">MVDLKRFGGQDEKGNMIHISLSFLGRTAPPGGRWRPAQRVLTSPRRRSRIGWCGFQLLSKSEAQSEGQGGPARALRAQPPPRPRPGLGRARLPFRLGGLLLLSPTGALAVNPSRGQDDNPTPRPAVQAEDGLPPKGFQAVSSAWRLGQRSGHPSPSHTRLKPVKKHAEQKMATEIQSQGA</sequence>
<feature type="region of interest" description="Disordered" evidence="1">
    <location>
        <begin position="107"/>
        <end position="180"/>
    </location>
</feature>
<proteinExistence type="predicted"/>
<dbReference type="GeneID" id="116525435"/>
<organism evidence="2 3">
    <name type="scientific">Sapajus apella</name>
    <name type="common">Brown-capped capuchin</name>
    <name type="synonym">Cebus apella</name>
    <dbReference type="NCBI Taxonomy" id="9515"/>
    <lineage>
        <taxon>Eukaryota</taxon>
        <taxon>Metazoa</taxon>
        <taxon>Chordata</taxon>
        <taxon>Craniata</taxon>
        <taxon>Vertebrata</taxon>
        <taxon>Euteleostomi</taxon>
        <taxon>Mammalia</taxon>
        <taxon>Eutheria</taxon>
        <taxon>Euarchontoglires</taxon>
        <taxon>Primates</taxon>
        <taxon>Haplorrhini</taxon>
        <taxon>Platyrrhini</taxon>
        <taxon>Cebidae</taxon>
        <taxon>Cebinae</taxon>
        <taxon>Sapajus</taxon>
    </lineage>
</organism>
<accession>A0A6J3ESA7</accession>
<reference evidence="3" key="1">
    <citation type="submission" date="2025-08" db="UniProtKB">
        <authorList>
            <consortium name="RefSeq"/>
        </authorList>
    </citation>
    <scope>IDENTIFICATION</scope>
    <source>
        <tissue evidence="3">Blood</tissue>
    </source>
</reference>
<protein>
    <submittedName>
        <fullName evidence="3">Uncharacterized protein LOC116525435</fullName>
    </submittedName>
</protein>
<gene>
    <name evidence="3" type="primary">LOC116525435</name>
</gene>